<dbReference type="OrthoDB" id="7059994at2"/>
<evidence type="ECO:0008006" key="3">
    <source>
        <dbReference type="Google" id="ProtNLM"/>
    </source>
</evidence>
<evidence type="ECO:0000313" key="2">
    <source>
        <dbReference type="Proteomes" id="UP000018857"/>
    </source>
</evidence>
<dbReference type="PATRIC" id="fig|1208321.3.peg.1192"/>
<reference evidence="1 2" key="1">
    <citation type="journal article" date="2014" name="Genome Announc.">
        <title>Draft Genome Sequence of Marinomonas sp. Strain D104, a Polycyclic Aromatic Hydrocarbon-Degrading Bacterium from the Deep-Sea Sediment of the Arctic Ocean.</title>
        <authorList>
            <person name="Dong C."/>
            <person name="Bai X."/>
            <person name="Lai Q."/>
            <person name="Xie Y."/>
            <person name="Chen X."/>
            <person name="Shao Z."/>
        </authorList>
    </citation>
    <scope>NUCLEOTIDE SEQUENCE [LARGE SCALE GENOMIC DNA]</scope>
    <source>
        <strain evidence="1 2">D104</strain>
    </source>
</reference>
<keyword evidence="2" id="KW-1185">Reference proteome</keyword>
<proteinExistence type="predicted"/>
<name>W1S004_9GAMM</name>
<dbReference type="eggNOG" id="ENOG50335X0">
    <property type="taxonomic scope" value="Bacteria"/>
</dbReference>
<dbReference type="STRING" id="1208321.D104_06000"/>
<evidence type="ECO:0000313" key="1">
    <source>
        <dbReference type="EMBL" id="ETI61304.1"/>
    </source>
</evidence>
<dbReference type="EMBL" id="AYOZ01000008">
    <property type="protein sequence ID" value="ETI61304.1"/>
    <property type="molecule type" value="Genomic_DNA"/>
</dbReference>
<dbReference type="AlphaFoldDB" id="W1S004"/>
<dbReference type="Proteomes" id="UP000018857">
    <property type="component" value="Unassembled WGS sequence"/>
</dbReference>
<dbReference type="RefSeq" id="WP_024023366.1">
    <property type="nucleotide sequence ID" value="NZ_AYOZ01000008.1"/>
</dbReference>
<protein>
    <recommendedName>
        <fullName evidence="3">DNA-directed DNA polymerase family A palm domain-containing protein</fullName>
    </recommendedName>
</protein>
<accession>W1S004</accession>
<organism evidence="1 2">
    <name type="scientific">Marinomonas profundimaris</name>
    <dbReference type="NCBI Taxonomy" id="1208321"/>
    <lineage>
        <taxon>Bacteria</taxon>
        <taxon>Pseudomonadati</taxon>
        <taxon>Pseudomonadota</taxon>
        <taxon>Gammaproteobacteria</taxon>
        <taxon>Oceanospirillales</taxon>
        <taxon>Oceanospirillaceae</taxon>
        <taxon>Marinomonas</taxon>
    </lineage>
</organism>
<comment type="caution">
    <text evidence="1">The sequence shown here is derived from an EMBL/GenBank/DDBJ whole genome shotgun (WGS) entry which is preliminary data.</text>
</comment>
<sequence>MTPTPNNLQLNHQWTSALANPLAESSSDIFTFTPNHTIGLDGNPVTTLFKELFPDTTNRNAKATRQALQTLILCLCQSIEHMRPPTTGFTHSRTNTRTKLAERYKTNNYNAEIFTRVLDRMGEAGFVTQHMGFRGKGHSKGLATLFVPTNLFCKWIHEHRAALSPTQFMEYRELVILKDTNKRLKEYSESDFIEAMRRRIREGNKLRQQHRWRYIPLDKTYWHASINTRKAKREYCHYVEGLNPFKELNREDLECVRIFSEDFKSAGRFFCSAQNLSKHERATLTIDDRPTVEIDLKSLHPRLLYNLNGLEAPEDCYAADTIEQRRLNKRISMFVLNCASHNEARKALMSDQIISSQKAQEAIEAFISRHKPIANNFFKRAWTELQHVESRITDSALAQCHIRDIPVLPVHDSYIVETKHAFKMMDIIISTYKKITGFNPVVAF</sequence>
<gene>
    <name evidence="1" type="ORF">D104_06000</name>
</gene>